<dbReference type="Proteomes" id="UP000325211">
    <property type="component" value="Chromosome"/>
</dbReference>
<dbReference type="AlphaFoldDB" id="A0A5P2DBC3"/>
<dbReference type="OrthoDB" id="4262424at2"/>
<evidence type="ECO:0000313" key="3">
    <source>
        <dbReference type="EMBL" id="QES51830.1"/>
    </source>
</evidence>
<protein>
    <submittedName>
        <fullName evidence="3">Uncharacterized protein</fullName>
    </submittedName>
</protein>
<proteinExistence type="predicted"/>
<accession>A0A5P2DBC3</accession>
<evidence type="ECO:0000256" key="1">
    <source>
        <dbReference type="SAM" id="MobiDB-lite"/>
    </source>
</evidence>
<keyword evidence="2" id="KW-0812">Transmembrane</keyword>
<evidence type="ECO:0000313" key="4">
    <source>
        <dbReference type="Proteomes" id="UP000325211"/>
    </source>
</evidence>
<dbReference type="RefSeq" id="WP_150211575.1">
    <property type="nucleotide sequence ID" value="NZ_CP029190.1"/>
</dbReference>
<organism evidence="3 4">
    <name type="scientific">Streptomyces venezuelae</name>
    <dbReference type="NCBI Taxonomy" id="54571"/>
    <lineage>
        <taxon>Bacteria</taxon>
        <taxon>Bacillati</taxon>
        <taxon>Actinomycetota</taxon>
        <taxon>Actinomycetes</taxon>
        <taxon>Kitasatosporales</taxon>
        <taxon>Streptomycetaceae</taxon>
        <taxon>Streptomyces</taxon>
    </lineage>
</organism>
<reference evidence="3 4" key="1">
    <citation type="submission" date="2018-05" db="EMBL/GenBank/DDBJ databases">
        <title>Streptomyces venezuelae.</title>
        <authorList>
            <person name="Kim W."/>
            <person name="Lee N."/>
            <person name="Cho B.-K."/>
        </authorList>
    </citation>
    <scope>NUCLEOTIDE SEQUENCE [LARGE SCALE GENOMIC DNA]</scope>
    <source>
        <strain evidence="3 4">ATCC 21782</strain>
    </source>
</reference>
<evidence type="ECO:0000256" key="2">
    <source>
        <dbReference type="SAM" id="Phobius"/>
    </source>
</evidence>
<dbReference type="EMBL" id="CP029190">
    <property type="protein sequence ID" value="QES51830.1"/>
    <property type="molecule type" value="Genomic_DNA"/>
</dbReference>
<gene>
    <name evidence="3" type="ORF">DEJ50_32240</name>
</gene>
<feature type="region of interest" description="Disordered" evidence="1">
    <location>
        <begin position="130"/>
        <end position="149"/>
    </location>
</feature>
<feature type="transmembrane region" description="Helical" evidence="2">
    <location>
        <begin position="7"/>
        <end position="27"/>
    </location>
</feature>
<keyword evidence="2" id="KW-1133">Transmembrane helix</keyword>
<sequence>MTDRPRTFVWWTVAAAGLLTAALVSFLTDLTSNQSPPSLTVSDVEGTWSASGDERLMVRADGSAELAGVTEPEVNCGQHTGPNPSRYTGPATWVFDTYPDESPGIRFDYPGPATGKTCRIHLSLSISDQHGTRGFLPHAPDQSYTRGAG</sequence>
<name>A0A5P2DBC3_STRVZ</name>
<keyword evidence="2" id="KW-0472">Membrane</keyword>